<sequence length="358" mass="41536">MMENRTFTSYFPLWGLGFESEEIGLVGGIVLGGKPYQEEWQNILKSDVMKEYAAYQNVSLWEVEPQFCLTTTYRLSEGQTLYDGIGLYEDEIYNQIRDALLALRLFKKGWIFDPYLVEYSYMDSSSFIERFSGPYRQIFIAGFDNSFPEFYKLHPNDLAYSVNGNGPLQSIFNLISQYRKSGGNQSVEIAIENFELSYALPGNVSWEQKIAFLFISMDAMLGGMSLQFSKGKYYLRETKMELFFRERIQKVLVLCDYPEAENESKWVDSLRKLRNSIAHGSRSDLEEEAKGEFDRFQDVVRSILKHYISFALRHKTLKHQIAKILKVEPTISLTEMYNKALEVSCLDDKIPDGLWHDA</sequence>
<evidence type="ECO:0000313" key="2">
    <source>
        <dbReference type="Proteomes" id="UP001165488"/>
    </source>
</evidence>
<comment type="caution">
    <text evidence="1">The sequence shown here is derived from an EMBL/GenBank/DDBJ whole genome shotgun (WGS) entry which is preliminary data.</text>
</comment>
<proteinExistence type="predicted"/>
<accession>A0ABS9UJ45</accession>
<protein>
    <recommendedName>
        <fullName evidence="3">Apea-like HEPN domain-containing protein</fullName>
    </recommendedName>
</protein>
<keyword evidence="2" id="KW-1185">Reference proteome</keyword>
<name>A0ABS9UJ45_9BACT</name>
<evidence type="ECO:0000313" key="1">
    <source>
        <dbReference type="EMBL" id="MCH7396646.1"/>
    </source>
</evidence>
<reference evidence="1" key="1">
    <citation type="submission" date="2022-03" db="EMBL/GenBank/DDBJ databases">
        <title>De novo assembled genomes of Belliella spp. (Cyclobacteriaceae) strains.</title>
        <authorList>
            <person name="Szabo A."/>
            <person name="Korponai K."/>
            <person name="Felfoldi T."/>
        </authorList>
    </citation>
    <scope>NUCLEOTIDE SEQUENCE</scope>
    <source>
        <strain evidence="1">DSM 107340</strain>
    </source>
</reference>
<evidence type="ECO:0008006" key="3">
    <source>
        <dbReference type="Google" id="ProtNLM"/>
    </source>
</evidence>
<gene>
    <name evidence="1" type="ORF">MM236_01550</name>
</gene>
<dbReference type="RefSeq" id="WP_241273167.1">
    <property type="nucleotide sequence ID" value="NZ_JAKZGS010000001.1"/>
</dbReference>
<dbReference type="Proteomes" id="UP001165488">
    <property type="component" value="Unassembled WGS sequence"/>
</dbReference>
<dbReference type="EMBL" id="JAKZGS010000001">
    <property type="protein sequence ID" value="MCH7396646.1"/>
    <property type="molecule type" value="Genomic_DNA"/>
</dbReference>
<organism evidence="1 2">
    <name type="scientific">Belliella calami</name>
    <dbReference type="NCBI Taxonomy" id="2923436"/>
    <lineage>
        <taxon>Bacteria</taxon>
        <taxon>Pseudomonadati</taxon>
        <taxon>Bacteroidota</taxon>
        <taxon>Cytophagia</taxon>
        <taxon>Cytophagales</taxon>
        <taxon>Cyclobacteriaceae</taxon>
        <taxon>Belliella</taxon>
    </lineage>
</organism>